<organism evidence="14 15">
    <name type="scientific">Sitophilus oryzae</name>
    <name type="common">Rice weevil</name>
    <name type="synonym">Curculio oryzae</name>
    <dbReference type="NCBI Taxonomy" id="7048"/>
    <lineage>
        <taxon>Eukaryota</taxon>
        <taxon>Metazoa</taxon>
        <taxon>Ecdysozoa</taxon>
        <taxon>Arthropoda</taxon>
        <taxon>Hexapoda</taxon>
        <taxon>Insecta</taxon>
        <taxon>Pterygota</taxon>
        <taxon>Neoptera</taxon>
        <taxon>Endopterygota</taxon>
        <taxon>Coleoptera</taxon>
        <taxon>Polyphaga</taxon>
        <taxon>Cucujiformia</taxon>
        <taxon>Curculionidae</taxon>
        <taxon>Dryophthorinae</taxon>
        <taxon>Sitophilus</taxon>
    </lineage>
</organism>
<reference evidence="15" key="1">
    <citation type="submission" date="2025-08" db="UniProtKB">
        <authorList>
            <consortium name="RefSeq"/>
        </authorList>
    </citation>
    <scope>IDENTIFICATION</scope>
    <source>
        <tissue evidence="15">Gonads</tissue>
    </source>
</reference>
<feature type="binding site" evidence="9">
    <location>
        <position position="1661"/>
    </location>
    <ligand>
        <name>Zn(2+)</name>
        <dbReference type="ChEBI" id="CHEBI:29105"/>
        <label>2</label>
    </ligand>
</feature>
<dbReference type="Gene3D" id="3.30.40.10">
    <property type="entry name" value="Zinc/RING finger domain, C3HC4 (zinc finger)"/>
    <property type="match status" value="1"/>
</dbReference>
<feature type="compositionally biased region" description="Polar residues" evidence="11">
    <location>
        <begin position="1435"/>
        <end position="1453"/>
    </location>
</feature>
<feature type="binding site" evidence="9">
    <location>
        <position position="1646"/>
    </location>
    <ligand>
        <name>Zn(2+)</name>
        <dbReference type="ChEBI" id="CHEBI:29105"/>
        <label>1</label>
    </ligand>
</feature>
<dbReference type="PROSITE" id="PS50157">
    <property type="entry name" value="ZINC_FINGER_C2H2_2"/>
    <property type="match status" value="2"/>
</dbReference>
<feature type="binding site" evidence="9">
    <location>
        <position position="1672"/>
    </location>
    <ligand>
        <name>Zn(2+)</name>
        <dbReference type="ChEBI" id="CHEBI:29105"/>
        <label>1</label>
    </ligand>
</feature>
<feature type="compositionally biased region" description="Polar residues" evidence="11">
    <location>
        <begin position="1099"/>
        <end position="1109"/>
    </location>
</feature>
<feature type="site" description="Histone H3K4me3 binding" evidence="8">
    <location>
        <position position="1662"/>
    </location>
</feature>
<feature type="region of interest" description="Disordered" evidence="11">
    <location>
        <begin position="1382"/>
        <end position="1453"/>
    </location>
</feature>
<feature type="region of interest" description="Disordered" evidence="11">
    <location>
        <begin position="1"/>
        <end position="125"/>
    </location>
</feature>
<evidence type="ECO:0000256" key="6">
    <source>
        <dbReference type="ARBA" id="ARBA00022853"/>
    </source>
</evidence>
<dbReference type="RefSeq" id="XP_030752506.1">
    <property type="nucleotide sequence ID" value="XM_030896646.1"/>
</dbReference>
<feature type="domain" description="C2H2-type" evidence="13">
    <location>
        <begin position="973"/>
        <end position="1002"/>
    </location>
</feature>
<dbReference type="InterPro" id="IPR028651">
    <property type="entry name" value="ING_fam"/>
</dbReference>
<evidence type="ECO:0000256" key="4">
    <source>
        <dbReference type="ARBA" id="ARBA00022771"/>
    </source>
</evidence>
<dbReference type="InterPro" id="IPR036236">
    <property type="entry name" value="Znf_C2H2_sf"/>
</dbReference>
<proteinExistence type="inferred from homology"/>
<evidence type="ECO:0000313" key="15">
    <source>
        <dbReference type="RefSeq" id="XP_030752506.1"/>
    </source>
</evidence>
<protein>
    <submittedName>
        <fullName evidence="15">Uncharacterized protein LOC115879695</fullName>
    </submittedName>
</protein>
<dbReference type="Gene3D" id="3.30.160.60">
    <property type="entry name" value="Classic Zinc Finger"/>
    <property type="match status" value="2"/>
</dbReference>
<dbReference type="InterPro" id="IPR019787">
    <property type="entry name" value="Znf_PHD-finger"/>
</dbReference>
<evidence type="ECO:0000256" key="8">
    <source>
        <dbReference type="PIRSR" id="PIRSR628651-50"/>
    </source>
</evidence>
<evidence type="ECO:0000256" key="3">
    <source>
        <dbReference type="ARBA" id="ARBA00022723"/>
    </source>
</evidence>
<feature type="compositionally biased region" description="Polar residues" evidence="11">
    <location>
        <begin position="61"/>
        <end position="74"/>
    </location>
</feature>
<feature type="compositionally biased region" description="Basic residues" evidence="11">
    <location>
        <begin position="85"/>
        <end position="95"/>
    </location>
</feature>
<dbReference type="SUPFAM" id="SSF57903">
    <property type="entry name" value="FYVE/PHD zinc finger"/>
    <property type="match status" value="1"/>
</dbReference>
<evidence type="ECO:0000256" key="10">
    <source>
        <dbReference type="PROSITE-ProRule" id="PRU00042"/>
    </source>
</evidence>
<dbReference type="CTD" id="36986"/>
<dbReference type="PROSITE" id="PS00028">
    <property type="entry name" value="ZINC_FINGER_C2H2_1"/>
    <property type="match status" value="4"/>
</dbReference>
<feature type="domain" description="C2H2-type" evidence="13">
    <location>
        <begin position="945"/>
        <end position="972"/>
    </location>
</feature>
<dbReference type="SUPFAM" id="SSF57667">
    <property type="entry name" value="beta-beta-alpha zinc fingers"/>
    <property type="match status" value="1"/>
</dbReference>
<dbReference type="InParanoid" id="A0A6J2XN62"/>
<feature type="compositionally biased region" description="Low complexity" evidence="11">
    <location>
        <begin position="1251"/>
        <end position="1292"/>
    </location>
</feature>
<name>A0A6J2XN62_SITOR</name>
<sequence>MEDGLESHVNDIQLPENVKNGEIDSSMANFPEGTVTEAKDDKKSSGSPKVNGDYSQEYEETNNSLYQDSYSSESDALVIDESVPKKKKGKGKSNKKNKEVIRRMSEKENEIVGSPSESREKDSSVEEKIVELKKDLFSSDQSSNLTVQKPCDDLSVENQIIPSDDKQTSNIFNENSEIVDTVVSKTGSDCDHSVVDSETNCAQDLLTHSNPYFNESLFELSQLHHSNEETTTDNPSNILSSKEINSSCNKGSKRFKPKPKLKEYAQYLGLQPAVQFKCPKCGKSGFESLHVLQDHFLQCNAVQSLEKAIENENISGFKLTRKVFLCSACGTYYENWNLYMHMLEYHRRYICLYCLGMFSVLEDLCQHIQSRHNLEPGVKNTLEDFYNTYTEPCYVVCCECNRQFNEGDNFFYHNCIPQKSATKNKSKLIKQVIAPENHITGDSIMVSSETLNKVSEVTNHSEKKIEGNLENELINSDTKENEVHQVDSDKQNLIDNETSKQSVSDFSENADESSSSIKDKFPTTEVEDTNNKKDFSHSVNKDTCSDNSLEGEQDSLDSTKISEGIVDNHNSTENTMDGIEENFDNQDVKQSEEPEIETRKVPKLSLKLPKPKPLSDPEDSDESDKHEMEIDNIESENENDPEKSDSELLPADKDEAVAEKDTSTSEVQYPVADSDIPIVEIELDLSLDKMDIRILLQKCLQATAATCIYCNHARRIAVNGKQLGLHAIAEHRYSAINKSITAEELIPDSFNSRIKECFEQLQEVFFNLDSGASDEAVTFSHVFECFQCHYSTTVHKELYLHNRKFHSKNLLLCIMCKSNFYSYSELICHLCPGVYILDYNLQFRCCMCVSDDLPSSFRLMVHLRKRHNVCDVCLEMCHSQYKLSNHVWKHKLHHFCYRCGIAYRNKPDITRHLFWKHGTESVLCKKCLQKKWPHVYHFCVPPAAFTCEECNLVFSRAVSLKVHKRIHTEEKKHACTWEDCTEAFISKKLMEKHLKRHTEPPEEEKVEEEIKEEPNDVENETEQVKEEVDKDSEDSAKSVKPKVDVYDLPELNLSESDSSDSEPEPEKPEETTTVKDPIAESKIDNIIEDQNVLKEDSIQKSPTNVTESQVQEKFEDLQQQAVVDDASSSVMQNIWDNFKNYQASKEKLDHMLIGEFDTKPDEPYVPDIPIPMVEEELTWQVALRDHDYCAEQGKDTDTIIEVKPALESAERVDHDYCFQSESDKTEQPKGTEAVKDIPQIVEQKSPAQKRSSSSSSSSDSDSSCACGSSCSCSDSSSDSSSSSSDSSNSDSSAEGGTKKQQRRLKKKERKNAKKEAPKELEAKVDTVAVDQPVVAVETPINESDLETTESETDEEFYDREPQMFAKKILEEKRAQLLAEMGPNMVPNGSFIESTSRPPTPPAGTIEEEEQQPKKKKKTKKRKKKKSEKRVPLEQRTYSSTLIVDSNPPQISTPSYYQQFHQVERQSPTVAPITLSLSRNSPVPQTPPINTSIEMPVLARQDSTASDTSLRASKRRRVPNKFYGYSSDEENDKPKRSKMELNKTIPAPASPMLVPPITIKTGPSPMTLPPKPPVVEPLTLRLPRPTHPPNDFRVQRRPSIPPIRLFKPKIPIASRDESATDSNDSDMDEPAEAANGPPKPQQPQLYCYCRCPYDEVSEMIGCDSNDCEIEWFHFECVGIMVPPKGQWFCPDCRKKKQQQRRDILT</sequence>
<dbReference type="PROSITE" id="PS01359">
    <property type="entry name" value="ZF_PHD_1"/>
    <property type="match status" value="1"/>
</dbReference>
<dbReference type="OrthoDB" id="5411773at2759"/>
<feature type="compositionally biased region" description="Basic residues" evidence="11">
    <location>
        <begin position="1299"/>
        <end position="1312"/>
    </location>
</feature>
<feature type="region of interest" description="Disordered" evidence="11">
    <location>
        <begin position="457"/>
        <end position="668"/>
    </location>
</feature>
<dbReference type="PANTHER" id="PTHR10333">
    <property type="entry name" value="INHIBITOR OF GROWTH PROTEIN"/>
    <property type="match status" value="1"/>
</dbReference>
<dbReference type="FunCoup" id="A0A6J2XN62">
    <property type="interactions" value="302"/>
</dbReference>
<feature type="binding site" evidence="9">
    <location>
        <position position="1691"/>
    </location>
    <ligand>
        <name>Zn(2+)</name>
        <dbReference type="ChEBI" id="CHEBI:29105"/>
        <label>2</label>
    </ligand>
</feature>
<dbReference type="GeneID" id="115879695"/>
<feature type="binding site" evidence="9">
    <location>
        <position position="1648"/>
    </location>
    <ligand>
        <name>Zn(2+)</name>
        <dbReference type="ChEBI" id="CHEBI:29105"/>
        <label>1</label>
    </ligand>
</feature>
<comment type="subcellular location">
    <subcellularLocation>
        <location evidence="1">Nucleus</location>
    </subcellularLocation>
</comment>
<feature type="compositionally biased region" description="Polar residues" evidence="11">
    <location>
        <begin position="493"/>
        <end position="516"/>
    </location>
</feature>
<feature type="compositionally biased region" description="Basic and acidic residues" evidence="11">
    <location>
        <begin position="1022"/>
        <end position="1045"/>
    </location>
</feature>
<feature type="compositionally biased region" description="Basic and acidic residues" evidence="11">
    <location>
        <begin position="1313"/>
        <end position="1324"/>
    </location>
</feature>
<accession>A0A6J2XN62</accession>
<feature type="compositionally biased region" description="Basic and acidic residues" evidence="11">
    <location>
        <begin position="477"/>
        <end position="492"/>
    </location>
</feature>
<feature type="compositionally biased region" description="Basic and acidic residues" evidence="11">
    <location>
        <begin position="1064"/>
        <end position="1098"/>
    </location>
</feature>
<feature type="site" description="Histone H3K4me3 binding" evidence="8">
    <location>
        <position position="1645"/>
    </location>
</feature>
<dbReference type="PROSITE" id="PS50016">
    <property type="entry name" value="ZF_PHD_2"/>
    <property type="match status" value="1"/>
</dbReference>
<dbReference type="SMART" id="SM00249">
    <property type="entry name" value="PHD"/>
    <property type="match status" value="1"/>
</dbReference>
<keyword evidence="7" id="KW-0539">Nucleus</keyword>
<dbReference type="InterPro" id="IPR019786">
    <property type="entry name" value="Zinc_finger_PHD-type_CS"/>
</dbReference>
<dbReference type="InterPro" id="IPR011011">
    <property type="entry name" value="Znf_FYVE_PHD"/>
</dbReference>
<comment type="similarity">
    <text evidence="2">Belongs to the ING family.</text>
</comment>
<feature type="compositionally biased region" description="Acidic residues" evidence="11">
    <location>
        <begin position="630"/>
        <end position="639"/>
    </location>
</feature>
<evidence type="ECO:0000259" key="12">
    <source>
        <dbReference type="PROSITE" id="PS50016"/>
    </source>
</evidence>
<dbReference type="InterPro" id="IPR013087">
    <property type="entry name" value="Znf_C2H2_type"/>
</dbReference>
<feature type="compositionally biased region" description="Basic and acidic residues" evidence="11">
    <location>
        <begin position="1220"/>
        <end position="1235"/>
    </location>
</feature>
<feature type="region of interest" description="Disordered" evidence="11">
    <location>
        <begin position="1608"/>
        <end position="1639"/>
    </location>
</feature>
<feature type="domain" description="PHD-type" evidence="12">
    <location>
        <begin position="1643"/>
        <end position="1694"/>
    </location>
</feature>
<feature type="binding site" evidence="9">
    <location>
        <position position="1688"/>
    </location>
    <ligand>
        <name>Zn(2+)</name>
        <dbReference type="ChEBI" id="CHEBI:29105"/>
        <label>2</label>
    </ligand>
</feature>
<dbReference type="GO" id="GO:0005634">
    <property type="term" value="C:nucleus"/>
    <property type="evidence" value="ECO:0007669"/>
    <property type="project" value="UniProtKB-SubCell"/>
</dbReference>
<feature type="region of interest" description="Disordered" evidence="11">
    <location>
        <begin position="1220"/>
        <end position="1359"/>
    </location>
</feature>
<evidence type="ECO:0000256" key="7">
    <source>
        <dbReference type="ARBA" id="ARBA00023242"/>
    </source>
</evidence>
<evidence type="ECO:0000256" key="2">
    <source>
        <dbReference type="ARBA" id="ARBA00010210"/>
    </source>
</evidence>
<dbReference type="KEGG" id="soy:115879695"/>
<dbReference type="InterPro" id="IPR013083">
    <property type="entry name" value="Znf_RING/FYVE/PHD"/>
</dbReference>
<keyword evidence="14" id="KW-1185">Reference proteome</keyword>
<keyword evidence="4 10" id="KW-0863">Zinc-finger</keyword>
<dbReference type="InterPro" id="IPR001965">
    <property type="entry name" value="Znf_PHD"/>
</dbReference>
<feature type="compositionally biased region" description="Basic and acidic residues" evidence="11">
    <location>
        <begin position="529"/>
        <end position="544"/>
    </location>
</feature>
<feature type="compositionally biased region" description="Basic residues" evidence="11">
    <location>
        <begin position="1413"/>
        <end position="1427"/>
    </location>
</feature>
<feature type="site" description="Histone H3K4me3 binding" evidence="8">
    <location>
        <position position="1670"/>
    </location>
</feature>
<feature type="compositionally biased region" description="Polar residues" evidence="11">
    <location>
        <begin position="1500"/>
        <end position="1510"/>
    </location>
</feature>
<feature type="compositionally biased region" description="Acidic residues" evidence="11">
    <location>
        <begin position="1343"/>
        <end position="1357"/>
    </location>
</feature>
<dbReference type="GO" id="GO:0008270">
    <property type="term" value="F:zinc ion binding"/>
    <property type="evidence" value="ECO:0007669"/>
    <property type="project" value="UniProtKB-KW"/>
</dbReference>
<dbReference type="PANTHER" id="PTHR10333:SF42">
    <property type="entry name" value="INHIBITOR OF GROWTH PROTEIN 5"/>
    <property type="match status" value="1"/>
</dbReference>
<dbReference type="Proteomes" id="UP000504635">
    <property type="component" value="Unplaced"/>
</dbReference>
<gene>
    <name evidence="15" type="primary">LOC115879695</name>
</gene>
<feature type="binding site" evidence="9">
    <location>
        <position position="1675"/>
    </location>
    <ligand>
        <name>Zn(2+)</name>
        <dbReference type="ChEBI" id="CHEBI:29105"/>
        <label>1</label>
    </ligand>
</feature>
<evidence type="ECO:0000256" key="1">
    <source>
        <dbReference type="ARBA" id="ARBA00004123"/>
    </source>
</evidence>
<evidence type="ECO:0000259" key="13">
    <source>
        <dbReference type="PROSITE" id="PS50157"/>
    </source>
</evidence>
<feature type="compositionally biased region" description="Basic and acidic residues" evidence="11">
    <location>
        <begin position="96"/>
        <end position="110"/>
    </location>
</feature>
<feature type="region of interest" description="Disordered" evidence="11">
    <location>
        <begin position="994"/>
        <end position="1111"/>
    </location>
</feature>
<feature type="binding site" evidence="9">
    <location>
        <position position="1666"/>
    </location>
    <ligand>
        <name>Zn(2+)</name>
        <dbReference type="ChEBI" id="CHEBI:29105"/>
        <label>2</label>
    </ligand>
</feature>
<evidence type="ECO:0000256" key="5">
    <source>
        <dbReference type="ARBA" id="ARBA00022833"/>
    </source>
</evidence>
<dbReference type="GO" id="GO:0006325">
    <property type="term" value="P:chromatin organization"/>
    <property type="evidence" value="ECO:0007669"/>
    <property type="project" value="UniProtKB-KW"/>
</dbReference>
<keyword evidence="6" id="KW-0156">Chromatin regulator</keyword>
<dbReference type="CDD" id="cd15505">
    <property type="entry name" value="PHD_ING"/>
    <property type="match status" value="1"/>
</dbReference>
<feature type="compositionally biased region" description="Basic and acidic residues" evidence="11">
    <location>
        <begin position="586"/>
        <end position="600"/>
    </location>
</feature>
<keyword evidence="3 9" id="KW-0479">Metal-binding</keyword>
<keyword evidence="5 9" id="KW-0862">Zinc</keyword>
<evidence type="ECO:0000256" key="11">
    <source>
        <dbReference type="SAM" id="MobiDB-lite"/>
    </source>
</evidence>
<evidence type="ECO:0000256" key="9">
    <source>
        <dbReference type="PIRSR" id="PIRSR628651-51"/>
    </source>
</evidence>
<feature type="compositionally biased region" description="Acidic residues" evidence="11">
    <location>
        <begin position="1001"/>
        <end position="1021"/>
    </location>
</feature>
<feature type="compositionally biased region" description="Basic and acidic residues" evidence="11">
    <location>
        <begin position="640"/>
        <end position="663"/>
    </location>
</feature>
<feature type="site" description="Histone H3K4me3 binding" evidence="8">
    <location>
        <position position="1658"/>
    </location>
</feature>
<evidence type="ECO:0000313" key="14">
    <source>
        <dbReference type="Proteomes" id="UP000504635"/>
    </source>
</evidence>
<feature type="region of interest" description="Disordered" evidence="11">
    <location>
        <begin position="1498"/>
        <end position="1536"/>
    </location>
</feature>
<dbReference type="SMART" id="SM00355">
    <property type="entry name" value="ZnF_C2H2"/>
    <property type="match status" value="10"/>
</dbReference>